<proteinExistence type="predicted"/>
<dbReference type="Gene3D" id="3.40.50.300">
    <property type="entry name" value="P-loop containing nucleotide triphosphate hydrolases"/>
    <property type="match status" value="2"/>
</dbReference>
<dbReference type="GO" id="GO:0000731">
    <property type="term" value="P:DNA synthesis involved in DNA repair"/>
    <property type="evidence" value="ECO:0007669"/>
    <property type="project" value="TreeGrafter"/>
</dbReference>
<evidence type="ECO:0000313" key="2">
    <source>
        <dbReference type="Proteomes" id="UP001157006"/>
    </source>
</evidence>
<dbReference type="InterPro" id="IPR027417">
    <property type="entry name" value="P-loop_NTPase"/>
</dbReference>
<dbReference type="InterPro" id="IPR051314">
    <property type="entry name" value="AAA_ATPase_RarA/MGS1/WRNIP1"/>
</dbReference>
<dbReference type="GO" id="GO:0005634">
    <property type="term" value="C:nucleus"/>
    <property type="evidence" value="ECO:0007669"/>
    <property type="project" value="TreeGrafter"/>
</dbReference>
<accession>A0AAV1AM72</accession>
<dbReference type="GO" id="GO:0017116">
    <property type="term" value="F:single-stranded DNA helicase activity"/>
    <property type="evidence" value="ECO:0007669"/>
    <property type="project" value="TreeGrafter"/>
</dbReference>
<evidence type="ECO:0008006" key="3">
    <source>
        <dbReference type="Google" id="ProtNLM"/>
    </source>
</evidence>
<reference evidence="1 2" key="1">
    <citation type="submission" date="2023-01" db="EMBL/GenBank/DDBJ databases">
        <authorList>
            <person name="Kreplak J."/>
        </authorList>
    </citation>
    <scope>NUCLEOTIDE SEQUENCE [LARGE SCALE GENOMIC DNA]</scope>
</reference>
<gene>
    <name evidence="1" type="ORF">VFH_IV237320</name>
</gene>
<dbReference type="PANTHER" id="PTHR13779">
    <property type="entry name" value="WERNER HELICASE-INTERACTING PROTEIN 1 FAMILY MEMBER"/>
    <property type="match status" value="1"/>
</dbReference>
<dbReference type="SUPFAM" id="SSF52540">
    <property type="entry name" value="P-loop containing nucleoside triphosphate hydrolases"/>
    <property type="match status" value="1"/>
</dbReference>
<protein>
    <recommendedName>
        <fullName evidence="3">ATPase AAA-type core domain-containing protein</fullName>
    </recommendedName>
</protein>
<dbReference type="AlphaFoldDB" id="A0AAV1AM72"/>
<dbReference type="EMBL" id="OX451739">
    <property type="protein sequence ID" value="CAI8611590.1"/>
    <property type="molecule type" value="Genomic_DNA"/>
</dbReference>
<dbReference type="PANTHER" id="PTHR13779:SF7">
    <property type="entry name" value="ATPASE WRNIP1"/>
    <property type="match status" value="1"/>
</dbReference>
<dbReference type="Proteomes" id="UP001157006">
    <property type="component" value="Chromosome 4"/>
</dbReference>
<sequence>MQRLRPITLDDVVGQDHLLSANSFLCSTIQRNLLTSILLWGPPGDVTSSTNSTFYHFVSLSAVTSGVKDVRAVVDEARKLRLKTNQIAILFMDEVHRFNKSQQDFSFQEVTLLLRDWRERAFVLY</sequence>
<dbReference type="GO" id="GO:0008047">
    <property type="term" value="F:enzyme activator activity"/>
    <property type="evidence" value="ECO:0007669"/>
    <property type="project" value="TreeGrafter"/>
</dbReference>
<keyword evidence="2" id="KW-1185">Reference proteome</keyword>
<name>A0AAV1AM72_VICFA</name>
<dbReference type="GO" id="GO:0006261">
    <property type="term" value="P:DNA-templated DNA replication"/>
    <property type="evidence" value="ECO:0007669"/>
    <property type="project" value="TreeGrafter"/>
</dbReference>
<organism evidence="1 2">
    <name type="scientific">Vicia faba</name>
    <name type="common">Broad bean</name>
    <name type="synonym">Faba vulgaris</name>
    <dbReference type="NCBI Taxonomy" id="3906"/>
    <lineage>
        <taxon>Eukaryota</taxon>
        <taxon>Viridiplantae</taxon>
        <taxon>Streptophyta</taxon>
        <taxon>Embryophyta</taxon>
        <taxon>Tracheophyta</taxon>
        <taxon>Spermatophyta</taxon>
        <taxon>Magnoliopsida</taxon>
        <taxon>eudicotyledons</taxon>
        <taxon>Gunneridae</taxon>
        <taxon>Pentapetalae</taxon>
        <taxon>rosids</taxon>
        <taxon>fabids</taxon>
        <taxon>Fabales</taxon>
        <taxon>Fabaceae</taxon>
        <taxon>Papilionoideae</taxon>
        <taxon>50 kb inversion clade</taxon>
        <taxon>NPAAA clade</taxon>
        <taxon>Hologalegina</taxon>
        <taxon>IRL clade</taxon>
        <taxon>Fabeae</taxon>
        <taxon>Vicia</taxon>
    </lineage>
</organism>
<evidence type="ECO:0000313" key="1">
    <source>
        <dbReference type="EMBL" id="CAI8611590.1"/>
    </source>
</evidence>